<protein>
    <submittedName>
        <fullName evidence="1">Uncharacterized protein</fullName>
    </submittedName>
</protein>
<evidence type="ECO:0000313" key="2">
    <source>
        <dbReference type="Proteomes" id="UP001152795"/>
    </source>
</evidence>
<reference evidence="1" key="1">
    <citation type="submission" date="2020-04" db="EMBL/GenBank/DDBJ databases">
        <authorList>
            <person name="Alioto T."/>
            <person name="Alioto T."/>
            <person name="Gomez Garrido J."/>
        </authorList>
    </citation>
    <scope>NUCLEOTIDE SEQUENCE</scope>
    <source>
        <strain evidence="1">A484AB</strain>
    </source>
</reference>
<sequence length="302" mass="34284">MIDTVKDYLTPKRFSNVAYVCVIVHFLCGLVFTAVTAALRASAIGKFSCIVDPKSTATYKTQVDKVCFSRYDQAYTTPLPLYGYVLLSIRSTVPVSVIYSLVVSKRVDEIESSHERQIKGDAEHHEHGGNRRTVYVFHFYFVQLVLRSLCGIIFTVLQYTFFYPNGFDLKFSCNLLPAEVTSVSNINAQRNASQLNNTSVSCENPTASEKKLFGTIVFVINTIFTFVILVEVIFLSQRFPILNCRSEHSWNGDIEFVNSYFLGKRYINVPDEVTLTSVDKNQQGCIDIYKQQILNLSRVHQI</sequence>
<proteinExistence type="predicted"/>
<dbReference type="AlphaFoldDB" id="A0A7D9D8F3"/>
<gene>
    <name evidence="1" type="ORF">PACLA_8A046709</name>
</gene>
<dbReference type="Gene3D" id="1.20.1440.80">
    <property type="entry name" value="Gap junction channel protein cysteine-rich domain"/>
    <property type="match status" value="1"/>
</dbReference>
<dbReference type="Proteomes" id="UP001152795">
    <property type="component" value="Unassembled WGS sequence"/>
</dbReference>
<dbReference type="OrthoDB" id="5982777at2759"/>
<dbReference type="InterPro" id="IPR038359">
    <property type="entry name" value="Connexin_N_sf"/>
</dbReference>
<dbReference type="EMBL" id="CACRXK020000128">
    <property type="protein sequence ID" value="CAB3978599.1"/>
    <property type="molecule type" value="Genomic_DNA"/>
</dbReference>
<evidence type="ECO:0000313" key="1">
    <source>
        <dbReference type="EMBL" id="CAB3978599.1"/>
    </source>
</evidence>
<organism evidence="1 2">
    <name type="scientific">Paramuricea clavata</name>
    <name type="common">Red gorgonian</name>
    <name type="synonym">Violescent sea-whip</name>
    <dbReference type="NCBI Taxonomy" id="317549"/>
    <lineage>
        <taxon>Eukaryota</taxon>
        <taxon>Metazoa</taxon>
        <taxon>Cnidaria</taxon>
        <taxon>Anthozoa</taxon>
        <taxon>Octocorallia</taxon>
        <taxon>Malacalcyonacea</taxon>
        <taxon>Plexauridae</taxon>
        <taxon>Paramuricea</taxon>
    </lineage>
</organism>
<comment type="caution">
    <text evidence="1">The sequence shown here is derived from an EMBL/GenBank/DDBJ whole genome shotgun (WGS) entry which is preliminary data.</text>
</comment>
<name>A0A7D9D8F3_PARCT</name>
<accession>A0A7D9D8F3</accession>
<keyword evidence="2" id="KW-1185">Reference proteome</keyword>